<dbReference type="AlphaFoldDB" id="A0A8J2BK78"/>
<proteinExistence type="predicted"/>
<evidence type="ECO:0000313" key="2">
    <source>
        <dbReference type="EMBL" id="CAF0702033.1"/>
    </source>
</evidence>
<keyword evidence="3" id="KW-1185">Reference proteome</keyword>
<feature type="transmembrane region" description="Helical" evidence="1">
    <location>
        <begin position="37"/>
        <end position="57"/>
    </location>
</feature>
<evidence type="ECO:0000313" key="3">
    <source>
        <dbReference type="Proteomes" id="UP000663859"/>
    </source>
</evidence>
<dbReference type="EMBL" id="CAJNOB010000041">
    <property type="protein sequence ID" value="CAF0702033.1"/>
    <property type="molecule type" value="Genomic_DNA"/>
</dbReference>
<protein>
    <submittedName>
        <fullName evidence="2">Uncharacterized protein</fullName>
    </submittedName>
</protein>
<evidence type="ECO:0000256" key="1">
    <source>
        <dbReference type="SAM" id="Phobius"/>
    </source>
</evidence>
<accession>A0A8J2BK78</accession>
<dbReference type="Proteomes" id="UP000663859">
    <property type="component" value="Unassembled WGS sequence"/>
</dbReference>
<sequence length="82" mass="9420">MSKKAFPGQDYPDPIVAGLFPTVAHQKPERRSKNLKLWMEAMYGVMVVVVACHFPYFHSSQTEFEQSTLHFQNCWTPVSKMG</sequence>
<keyword evidence="1" id="KW-1133">Transmembrane helix</keyword>
<organism evidence="2 3">
    <name type="scientific">Candidatus Methylacidithermus pantelleriae</name>
    <dbReference type="NCBI Taxonomy" id="2744239"/>
    <lineage>
        <taxon>Bacteria</taxon>
        <taxon>Pseudomonadati</taxon>
        <taxon>Verrucomicrobiota</taxon>
        <taxon>Methylacidiphilae</taxon>
        <taxon>Methylacidiphilales</taxon>
        <taxon>Methylacidiphilaceae</taxon>
        <taxon>Candidatus Methylacidithermus</taxon>
    </lineage>
</organism>
<keyword evidence="1" id="KW-0472">Membrane</keyword>
<comment type="caution">
    <text evidence="2">The sequence shown here is derived from an EMBL/GenBank/DDBJ whole genome shotgun (WGS) entry which is preliminary data.</text>
</comment>
<name>A0A8J2BK78_9BACT</name>
<gene>
    <name evidence="2" type="ORF">MPNT_460004</name>
</gene>
<reference evidence="2" key="1">
    <citation type="submission" date="2021-02" db="EMBL/GenBank/DDBJ databases">
        <authorList>
            <person name="Cremers G."/>
            <person name="Picone N."/>
        </authorList>
    </citation>
    <scope>NUCLEOTIDE SEQUENCE</scope>
    <source>
        <strain evidence="2">PQ17</strain>
    </source>
</reference>
<keyword evidence="1" id="KW-0812">Transmembrane</keyword>